<name>A0ABV5CL04_9ACTN</name>
<dbReference type="EMBL" id="JBCGDC010000011">
    <property type="protein sequence ID" value="MFB6392668.1"/>
    <property type="molecule type" value="Genomic_DNA"/>
</dbReference>
<organism evidence="1 2">
    <name type="scientific">Polymorphospora lycopeni</name>
    <dbReference type="NCBI Taxonomy" id="3140240"/>
    <lineage>
        <taxon>Bacteria</taxon>
        <taxon>Bacillati</taxon>
        <taxon>Actinomycetota</taxon>
        <taxon>Actinomycetes</taxon>
        <taxon>Micromonosporales</taxon>
        <taxon>Micromonosporaceae</taxon>
        <taxon>Polymorphospora</taxon>
    </lineage>
</organism>
<sequence length="52" mass="6109">MSPQRAGRRSELRREAARLRDQAKRWADLYDVTELEQRADQLDQAAHTKGTR</sequence>
<accession>A0ABV5CL04</accession>
<comment type="caution">
    <text evidence="1">The sequence shown here is derived from an EMBL/GenBank/DDBJ whole genome shotgun (WGS) entry which is preliminary data.</text>
</comment>
<evidence type="ECO:0000313" key="1">
    <source>
        <dbReference type="EMBL" id="MFB6392668.1"/>
    </source>
</evidence>
<evidence type="ECO:0000313" key="2">
    <source>
        <dbReference type="Proteomes" id="UP001582793"/>
    </source>
</evidence>
<protein>
    <submittedName>
        <fullName evidence="1">Uncharacterized protein</fullName>
    </submittedName>
</protein>
<gene>
    <name evidence="1" type="ORF">AAFH96_06050</name>
</gene>
<keyword evidence="2" id="KW-1185">Reference proteome</keyword>
<reference evidence="1 2" key="1">
    <citation type="submission" date="2024-04" db="EMBL/GenBank/DDBJ databases">
        <title>Polymorphospora sp. isolated from Baiyangdian Lake in Xiong'an New Area.</title>
        <authorList>
            <person name="Zhang X."/>
            <person name="Liu J."/>
        </authorList>
    </citation>
    <scope>NUCLEOTIDE SEQUENCE [LARGE SCALE GENOMIC DNA]</scope>
    <source>
        <strain evidence="1 2">2-325</strain>
    </source>
</reference>
<proteinExistence type="predicted"/>
<dbReference type="RefSeq" id="WP_375733384.1">
    <property type="nucleotide sequence ID" value="NZ_JBCGDC010000011.1"/>
</dbReference>
<dbReference type="Proteomes" id="UP001582793">
    <property type="component" value="Unassembled WGS sequence"/>
</dbReference>